<keyword evidence="1" id="KW-1185">Reference proteome</keyword>
<evidence type="ECO:0000313" key="2">
    <source>
        <dbReference type="RefSeq" id="XP_024939943.1"/>
    </source>
</evidence>
<dbReference type="RefSeq" id="XP_024939943.1">
    <property type="nucleotide sequence ID" value="XM_025084175.1"/>
</dbReference>
<dbReference type="AlphaFoldDB" id="A0AAJ7RFJ6"/>
<dbReference type="Gene3D" id="1.25.40.10">
    <property type="entry name" value="Tetratricopeptide repeat domain"/>
    <property type="match status" value="1"/>
</dbReference>
<accession>A0AAJ7RFJ6</accession>
<evidence type="ECO:0000313" key="1">
    <source>
        <dbReference type="Proteomes" id="UP000694920"/>
    </source>
</evidence>
<reference evidence="2" key="1">
    <citation type="submission" date="2025-08" db="UniProtKB">
        <authorList>
            <consortium name="RefSeq"/>
        </authorList>
    </citation>
    <scope>IDENTIFICATION</scope>
</reference>
<dbReference type="KEGG" id="ccin:107266616"/>
<dbReference type="SUPFAM" id="SSF48452">
    <property type="entry name" value="TPR-like"/>
    <property type="match status" value="1"/>
</dbReference>
<sequence length="222" mass="25678">MGTMTTNEVRSQLIKQWYLMRYDIAVVLMMNDKYQEAIDLLHGSKLKTQFPETYLLLGDCMLKLGRPESALRMYLECRTRTRESWGKVEHKKISLTKRIAGLLNHQTGHYIDARRYKEGINISKTVVQLLEDDVDDLTKCGTLRGEAYINMSRSYYQRDITNSNMLDYSHRTAADGLRFARGNDHGALYGALFGDKPLESVLDKYATKRQLPFSVKMLIQYS</sequence>
<dbReference type="Proteomes" id="UP000694920">
    <property type="component" value="Unplaced"/>
</dbReference>
<gene>
    <name evidence="2" type="primary">LOC107266616</name>
</gene>
<proteinExistence type="predicted"/>
<organism evidence="1 2">
    <name type="scientific">Cephus cinctus</name>
    <name type="common">Wheat stem sawfly</name>
    <dbReference type="NCBI Taxonomy" id="211228"/>
    <lineage>
        <taxon>Eukaryota</taxon>
        <taxon>Metazoa</taxon>
        <taxon>Ecdysozoa</taxon>
        <taxon>Arthropoda</taxon>
        <taxon>Hexapoda</taxon>
        <taxon>Insecta</taxon>
        <taxon>Pterygota</taxon>
        <taxon>Neoptera</taxon>
        <taxon>Endopterygota</taxon>
        <taxon>Hymenoptera</taxon>
        <taxon>Cephoidea</taxon>
        <taxon>Cephidae</taxon>
        <taxon>Cephus</taxon>
    </lineage>
</organism>
<dbReference type="GeneID" id="107266616"/>
<name>A0AAJ7RFJ6_CEPCN</name>
<protein>
    <submittedName>
        <fullName evidence="2">Uncharacterized protein LOC107266616</fullName>
    </submittedName>
</protein>
<dbReference type="InterPro" id="IPR011990">
    <property type="entry name" value="TPR-like_helical_dom_sf"/>
</dbReference>